<proteinExistence type="predicted"/>
<sequence>MLTSFSEIEFLDRKVFPLGLGAAMRFTLRTRTAHGRDGTLDGVDVFELNEQRKIAKITSYLDAPGASAAASAPQAGALEVYWASGSPPAWRVLLLLAVKGCLTRRSSSSSRERSTRRRRLADEEPAVRAAVAMLHEELARLEASLAQRDHLAGPRLSAADLTVYPSIQLAVRAATRPAAAPLAARYPKLAAWGARIEALPGYDATYPSHWRAA</sequence>
<dbReference type="InterPro" id="IPR036282">
    <property type="entry name" value="Glutathione-S-Trfase_C_sf"/>
</dbReference>
<dbReference type="EMBL" id="CP012672">
    <property type="protein sequence ID" value="AUX34784.1"/>
    <property type="molecule type" value="Genomic_DNA"/>
</dbReference>
<protein>
    <recommendedName>
        <fullName evidence="1">GST C-terminal domain-containing protein</fullName>
    </recommendedName>
</protein>
<evidence type="ECO:0000313" key="2">
    <source>
        <dbReference type="EMBL" id="AUX34784.1"/>
    </source>
</evidence>
<dbReference type="AlphaFoldDB" id="A0A4P2QWF6"/>
<reference evidence="2 3" key="1">
    <citation type="submission" date="2015-09" db="EMBL/GenBank/DDBJ databases">
        <title>Sorangium comparison.</title>
        <authorList>
            <person name="Zaburannyi N."/>
            <person name="Bunk B."/>
            <person name="Overmann J."/>
            <person name="Mueller R."/>
        </authorList>
    </citation>
    <scope>NUCLEOTIDE SEQUENCE [LARGE SCALE GENOMIC DNA]</scope>
    <source>
        <strain evidence="2 3">So ce836</strain>
    </source>
</reference>
<feature type="domain" description="GST C-terminal" evidence="1">
    <location>
        <begin position="87"/>
        <end position="213"/>
    </location>
</feature>
<dbReference type="PROSITE" id="PS50405">
    <property type="entry name" value="GST_CTER"/>
    <property type="match status" value="1"/>
</dbReference>
<evidence type="ECO:0000313" key="3">
    <source>
        <dbReference type="Proteomes" id="UP000295497"/>
    </source>
</evidence>
<name>A0A4P2QWF6_SORCE</name>
<dbReference type="RefSeq" id="WP_129577929.1">
    <property type="nucleotide sequence ID" value="NZ_CP012672.1"/>
</dbReference>
<dbReference type="Pfam" id="PF00043">
    <property type="entry name" value="GST_C"/>
    <property type="match status" value="1"/>
</dbReference>
<dbReference type="Proteomes" id="UP000295497">
    <property type="component" value="Chromosome"/>
</dbReference>
<organism evidence="2 3">
    <name type="scientific">Sorangium cellulosum</name>
    <name type="common">Polyangium cellulosum</name>
    <dbReference type="NCBI Taxonomy" id="56"/>
    <lineage>
        <taxon>Bacteria</taxon>
        <taxon>Pseudomonadati</taxon>
        <taxon>Myxococcota</taxon>
        <taxon>Polyangia</taxon>
        <taxon>Polyangiales</taxon>
        <taxon>Polyangiaceae</taxon>
        <taxon>Sorangium</taxon>
    </lineage>
</organism>
<dbReference type="InterPro" id="IPR010987">
    <property type="entry name" value="Glutathione-S-Trfase_C-like"/>
</dbReference>
<accession>A0A4P2QWF6</accession>
<evidence type="ECO:0000259" key="1">
    <source>
        <dbReference type="PROSITE" id="PS50405"/>
    </source>
</evidence>
<dbReference type="Gene3D" id="3.10.450.50">
    <property type="match status" value="1"/>
</dbReference>
<gene>
    <name evidence="2" type="ORF">SOCE836_069610</name>
</gene>
<dbReference type="SUPFAM" id="SSF47616">
    <property type="entry name" value="GST C-terminal domain-like"/>
    <property type="match status" value="1"/>
</dbReference>
<dbReference type="InterPro" id="IPR004046">
    <property type="entry name" value="GST_C"/>
</dbReference>
<dbReference type="Gene3D" id="1.20.1050.10">
    <property type="match status" value="1"/>
</dbReference>